<proteinExistence type="predicted"/>
<dbReference type="Proteomes" id="UP001499854">
    <property type="component" value="Unassembled WGS sequence"/>
</dbReference>
<organism evidence="1 2">
    <name type="scientific">Catenulispora subtropica</name>
    <dbReference type="NCBI Taxonomy" id="450798"/>
    <lineage>
        <taxon>Bacteria</taxon>
        <taxon>Bacillati</taxon>
        <taxon>Actinomycetota</taxon>
        <taxon>Actinomycetes</taxon>
        <taxon>Catenulisporales</taxon>
        <taxon>Catenulisporaceae</taxon>
        <taxon>Catenulispora</taxon>
    </lineage>
</organism>
<keyword evidence="2" id="KW-1185">Reference proteome</keyword>
<gene>
    <name evidence="1" type="ORF">GCM10009838_70430</name>
</gene>
<sequence>MTLTSTDTLASFVGTSTTIDLDPRPENTDLERDRARRYVAGAAHDADDALALLAALGLVEVPRVRRPGRHRR</sequence>
<evidence type="ECO:0000313" key="2">
    <source>
        <dbReference type="Proteomes" id="UP001499854"/>
    </source>
</evidence>
<dbReference type="RefSeq" id="WP_344661499.1">
    <property type="nucleotide sequence ID" value="NZ_BAAAQM010000055.1"/>
</dbReference>
<name>A0ABN2T028_9ACTN</name>
<accession>A0ABN2T028</accession>
<reference evidence="1 2" key="1">
    <citation type="journal article" date="2019" name="Int. J. Syst. Evol. Microbiol.">
        <title>The Global Catalogue of Microorganisms (GCM) 10K type strain sequencing project: providing services to taxonomists for standard genome sequencing and annotation.</title>
        <authorList>
            <consortium name="The Broad Institute Genomics Platform"/>
            <consortium name="The Broad Institute Genome Sequencing Center for Infectious Disease"/>
            <person name="Wu L."/>
            <person name="Ma J."/>
        </authorList>
    </citation>
    <scope>NUCLEOTIDE SEQUENCE [LARGE SCALE GENOMIC DNA]</scope>
    <source>
        <strain evidence="1 2">JCM 16013</strain>
    </source>
</reference>
<comment type="caution">
    <text evidence="1">The sequence shown here is derived from an EMBL/GenBank/DDBJ whole genome shotgun (WGS) entry which is preliminary data.</text>
</comment>
<protein>
    <submittedName>
        <fullName evidence="1">Uncharacterized protein</fullName>
    </submittedName>
</protein>
<dbReference type="EMBL" id="BAAAQM010000055">
    <property type="protein sequence ID" value="GAA1995520.1"/>
    <property type="molecule type" value="Genomic_DNA"/>
</dbReference>
<evidence type="ECO:0000313" key="1">
    <source>
        <dbReference type="EMBL" id="GAA1995520.1"/>
    </source>
</evidence>